<evidence type="ECO:0000313" key="2">
    <source>
        <dbReference type="EMBL" id="GHO82423.1"/>
    </source>
</evidence>
<evidence type="ECO:0008006" key="4">
    <source>
        <dbReference type="Google" id="ProtNLM"/>
    </source>
</evidence>
<dbReference type="RefSeq" id="WP_201360100.1">
    <property type="nucleotide sequence ID" value="NZ_BNJJ01000001.1"/>
</dbReference>
<sequence length="531" mass="59511">MPKKRQGSQKQHKEQRRRPATPTFLLELPLVVDAGQAARLRAHLEAGRQLYNAILSEGQKRLRRLRTDPAWQQARALPRSHKSERAAAFFALRKAHGFSEAALHEAVKGLRVGWIAEHIEAVLAQTLATRAYRALNRVCLGQARRVRFKSRGRGFSSIENKRNDTGLRFVLQPPDEGNAGSLLWNGDQLPARIDWQDEVVAHGLRHRIKYARLVQRAASSPRAAGADAQGYRYVVQLALEGTPHHKPKHPIGQGIVGGDLGPSTLALVPQQGEASLQVFCAELAPDVRGIRRLQRQMDRQRRAGNPEHFDEQGRITKQGSRTLRWKQSKRYQATRRRKATTERKLTAHRKSLHGCLVHQVCALGTTIIIEKISYKAWQRQYGKSVGLRAPGMFVDQLRRTVASTGGILVEVPTRTTALSQWCHGCGRKVKKPLSQRWHHCACGVGPVQRDLYSAFLAAYLDPADPTPSCAQYQPYWEGAEVRLRAAHECLMQRAKEGQVLPRSLGITRAGARLPESPEEPLQESAVLLRHA</sequence>
<feature type="compositionally biased region" description="Basic and acidic residues" evidence="1">
    <location>
        <begin position="298"/>
        <end position="314"/>
    </location>
</feature>
<protein>
    <recommendedName>
        <fullName evidence="4">Transposase</fullName>
    </recommendedName>
</protein>
<evidence type="ECO:0000256" key="1">
    <source>
        <dbReference type="SAM" id="MobiDB-lite"/>
    </source>
</evidence>
<accession>A0ABQ3V9D5</accession>
<evidence type="ECO:0000313" key="3">
    <source>
        <dbReference type="Proteomes" id="UP000635565"/>
    </source>
</evidence>
<name>A0ABQ3V9D5_9CHLR</name>
<feature type="region of interest" description="Disordered" evidence="1">
    <location>
        <begin position="298"/>
        <end position="320"/>
    </location>
</feature>
<gene>
    <name evidence="2" type="ORF">KSZ_04290</name>
</gene>
<comment type="caution">
    <text evidence="2">The sequence shown here is derived from an EMBL/GenBank/DDBJ whole genome shotgun (WGS) entry which is preliminary data.</text>
</comment>
<feature type="region of interest" description="Disordered" evidence="1">
    <location>
        <begin position="1"/>
        <end position="20"/>
    </location>
</feature>
<dbReference type="Proteomes" id="UP000635565">
    <property type="component" value="Unassembled WGS sequence"/>
</dbReference>
<proteinExistence type="predicted"/>
<dbReference type="EMBL" id="BNJJ01000001">
    <property type="protein sequence ID" value="GHO82423.1"/>
    <property type="molecule type" value="Genomic_DNA"/>
</dbReference>
<feature type="region of interest" description="Disordered" evidence="1">
    <location>
        <begin position="512"/>
        <end position="531"/>
    </location>
</feature>
<reference evidence="2 3" key="1">
    <citation type="journal article" date="2021" name="Int. J. Syst. Evol. Microbiol.">
        <title>Reticulibacter mediterranei gen. nov., sp. nov., within the new family Reticulibacteraceae fam. nov., and Ktedonospora formicarum gen. nov., sp. nov., Ktedonobacter robiniae sp. nov., Dictyobacter formicarum sp. nov. and Dictyobacter arantiisoli sp. nov., belonging to the class Ktedonobacteria.</title>
        <authorList>
            <person name="Yabe S."/>
            <person name="Zheng Y."/>
            <person name="Wang C.M."/>
            <person name="Sakai Y."/>
            <person name="Abe K."/>
            <person name="Yokota A."/>
            <person name="Donadio S."/>
            <person name="Cavaletti L."/>
            <person name="Monciardini P."/>
        </authorList>
    </citation>
    <scope>NUCLEOTIDE SEQUENCE [LARGE SCALE GENOMIC DNA]</scope>
    <source>
        <strain evidence="2 3">SOSP1-9</strain>
    </source>
</reference>
<keyword evidence="3" id="KW-1185">Reference proteome</keyword>
<organism evidence="2 3">
    <name type="scientific">Dictyobacter formicarum</name>
    <dbReference type="NCBI Taxonomy" id="2778368"/>
    <lineage>
        <taxon>Bacteria</taxon>
        <taxon>Bacillati</taxon>
        <taxon>Chloroflexota</taxon>
        <taxon>Ktedonobacteria</taxon>
        <taxon>Ktedonobacterales</taxon>
        <taxon>Dictyobacteraceae</taxon>
        <taxon>Dictyobacter</taxon>
    </lineage>
</organism>